<evidence type="ECO:0000313" key="1">
    <source>
        <dbReference type="EMBL" id="KAF0836528.1"/>
    </source>
</evidence>
<organism evidence="1 2">
    <name type="scientific">Nocardia caishijiensis</name>
    <dbReference type="NCBI Taxonomy" id="184756"/>
    <lineage>
        <taxon>Bacteria</taxon>
        <taxon>Bacillati</taxon>
        <taxon>Actinomycetota</taxon>
        <taxon>Actinomycetes</taxon>
        <taxon>Mycobacteriales</taxon>
        <taxon>Nocardiaceae</taxon>
        <taxon>Nocardia</taxon>
    </lineage>
</organism>
<dbReference type="EMBL" id="VMSD01000014">
    <property type="protein sequence ID" value="KAF0836528.1"/>
    <property type="molecule type" value="Genomic_DNA"/>
</dbReference>
<reference evidence="1 2" key="1">
    <citation type="submission" date="2019-07" db="EMBL/GenBank/DDBJ databases">
        <title>Genomic Encyclopedia of Type Strains, Phase IV (KMG-IV): sequencing the most valuable type-strain genomes for metagenomic binning, comparative biology and taxonomic classification.</title>
        <authorList>
            <person name="Goeker M."/>
        </authorList>
    </citation>
    <scope>NUCLEOTIDE SEQUENCE [LARGE SCALE GENOMIC DNA]</scope>
    <source>
        <strain evidence="1 2">DSM 44831</strain>
    </source>
</reference>
<dbReference type="Gene3D" id="3.40.1760.10">
    <property type="entry name" value="YfbM-like super family"/>
    <property type="match status" value="1"/>
</dbReference>
<dbReference type="Proteomes" id="UP000798951">
    <property type="component" value="Unassembled WGS sequence"/>
</dbReference>
<dbReference type="SUPFAM" id="SSF111069">
    <property type="entry name" value="Hypothetical protein yfbM"/>
    <property type="match status" value="1"/>
</dbReference>
<protein>
    <submittedName>
        <fullName evidence="1">Uncharacterized protein DUF1877</fullName>
    </submittedName>
</protein>
<evidence type="ECO:0000313" key="2">
    <source>
        <dbReference type="Proteomes" id="UP000798951"/>
    </source>
</evidence>
<proteinExistence type="predicted"/>
<sequence>MGAIMSFMRVSATELEAAMRHRDIMEEFLAAYEPPAGDPSGYLDKAWGGLNYLLEAARTGVDLFFTAVPLPVGEYNGWTAEQVSHTAELLTNTPFATLADHYDPAAMVAARVYPNMWGLPSNDGLGYLREYHRNLVAVFQHAAHHESALIQHFG</sequence>
<dbReference type="InterPro" id="IPR035944">
    <property type="entry name" value="YfbM-like_sf"/>
</dbReference>
<gene>
    <name evidence="1" type="ORF">FNL39_11428</name>
</gene>
<comment type="caution">
    <text evidence="1">The sequence shown here is derived from an EMBL/GenBank/DDBJ whole genome shotgun (WGS) entry which is preliminary data.</text>
</comment>
<dbReference type="Pfam" id="PF08974">
    <property type="entry name" value="DUF1877"/>
    <property type="match status" value="1"/>
</dbReference>
<name>A0ABQ6YEV5_9NOCA</name>
<dbReference type="InterPro" id="IPR015068">
    <property type="entry name" value="DUF1877"/>
</dbReference>
<keyword evidence="2" id="KW-1185">Reference proteome</keyword>
<accession>A0ABQ6YEV5</accession>